<dbReference type="Proteomes" id="UP001428290">
    <property type="component" value="Unassembled WGS sequence"/>
</dbReference>
<dbReference type="InterPro" id="IPR036188">
    <property type="entry name" value="FAD/NAD-bd_sf"/>
</dbReference>
<sequence length="364" mass="40322">MANQTIVIGAGQAGLAAGYWLQQAKIPFQIIEAQASVGGSWPAYYDSLRLFSPARFSSLPGMAFPAPADSYPQRDAVVAYLQRYAEHFNLPVQTNTAISKIERQQAGFRLTSSTGQVFQASQIIAATGAFARPFIPELPNQAAFQGQILHSASYRNPADFVGKRVVVVGAGNSAIQIAIELAQVANVTLATRQPIRFQAQRIAGRDLHWWWWLTGFDRLALNTRVGRWIQQRTQGIVLDTGLYSRKINQNQPQRRAMFERFTETGLVWADGYHELVDIVLFATGYRPHLSYLRGINALDQTGLPLHRAGVSTTVEGLYYVGLEQQYNFASASLRGVGPDAARVVRQIQARIQQPAACCRWAVSR</sequence>
<protein>
    <submittedName>
        <fullName evidence="2">Oxidoreductase CzcO</fullName>
    </submittedName>
</protein>
<dbReference type="InterPro" id="IPR050982">
    <property type="entry name" value="Auxin_biosynth/cation_transpt"/>
</dbReference>
<gene>
    <name evidence="2" type="primary">czcO</name>
    <name evidence="2" type="ORF">Hgul01_03887</name>
</gene>
<reference evidence="2 3" key="1">
    <citation type="submission" date="2024-02" db="EMBL/GenBank/DDBJ databases">
        <title>Herpetosiphon gulosus NBRC 112829.</title>
        <authorList>
            <person name="Ichikawa N."/>
            <person name="Katano-Makiyama Y."/>
            <person name="Hidaka K."/>
        </authorList>
    </citation>
    <scope>NUCLEOTIDE SEQUENCE [LARGE SCALE GENOMIC DNA]</scope>
    <source>
        <strain evidence="2 3">NBRC 112829</strain>
    </source>
</reference>
<dbReference type="Pfam" id="PF13738">
    <property type="entry name" value="Pyr_redox_3"/>
    <property type="match status" value="1"/>
</dbReference>
<keyword evidence="1" id="KW-0560">Oxidoreductase</keyword>
<name>A0ABP9X3T9_9CHLR</name>
<dbReference type="PANTHER" id="PTHR43539:SF78">
    <property type="entry name" value="FLAVIN-CONTAINING MONOOXYGENASE"/>
    <property type="match status" value="1"/>
</dbReference>
<evidence type="ECO:0000313" key="2">
    <source>
        <dbReference type="EMBL" id="GAA5530073.1"/>
    </source>
</evidence>
<dbReference type="Gene3D" id="3.50.50.60">
    <property type="entry name" value="FAD/NAD(P)-binding domain"/>
    <property type="match status" value="1"/>
</dbReference>
<dbReference type="PANTHER" id="PTHR43539">
    <property type="entry name" value="FLAVIN-BINDING MONOOXYGENASE-LIKE PROTEIN (AFU_ORTHOLOGUE AFUA_4G09220)"/>
    <property type="match status" value="1"/>
</dbReference>
<dbReference type="PRINTS" id="PR00368">
    <property type="entry name" value="FADPNR"/>
</dbReference>
<dbReference type="SUPFAM" id="SSF51905">
    <property type="entry name" value="FAD/NAD(P)-binding domain"/>
    <property type="match status" value="2"/>
</dbReference>
<evidence type="ECO:0000256" key="1">
    <source>
        <dbReference type="ARBA" id="ARBA00023002"/>
    </source>
</evidence>
<evidence type="ECO:0000313" key="3">
    <source>
        <dbReference type="Proteomes" id="UP001428290"/>
    </source>
</evidence>
<keyword evidence="3" id="KW-1185">Reference proteome</keyword>
<accession>A0ABP9X3T9</accession>
<comment type="caution">
    <text evidence="2">The sequence shown here is derived from an EMBL/GenBank/DDBJ whole genome shotgun (WGS) entry which is preliminary data.</text>
</comment>
<dbReference type="PRINTS" id="PR00469">
    <property type="entry name" value="PNDRDTASEII"/>
</dbReference>
<dbReference type="EMBL" id="BAABRU010000015">
    <property type="protein sequence ID" value="GAA5530073.1"/>
    <property type="molecule type" value="Genomic_DNA"/>
</dbReference>
<organism evidence="2 3">
    <name type="scientific">Herpetosiphon gulosus</name>
    <dbReference type="NCBI Taxonomy" id="1973496"/>
    <lineage>
        <taxon>Bacteria</taxon>
        <taxon>Bacillati</taxon>
        <taxon>Chloroflexota</taxon>
        <taxon>Chloroflexia</taxon>
        <taxon>Herpetosiphonales</taxon>
        <taxon>Herpetosiphonaceae</taxon>
        <taxon>Herpetosiphon</taxon>
    </lineage>
</organism>
<proteinExistence type="predicted"/>
<dbReference type="RefSeq" id="WP_345723664.1">
    <property type="nucleotide sequence ID" value="NZ_BAABRU010000015.1"/>
</dbReference>